<dbReference type="PROSITE" id="PS50003">
    <property type="entry name" value="PH_DOMAIN"/>
    <property type="match status" value="1"/>
</dbReference>
<dbReference type="AlphaFoldDB" id="A0A7S1GCV1"/>
<evidence type="ECO:0000256" key="1">
    <source>
        <dbReference type="SAM" id="MobiDB-lite"/>
    </source>
</evidence>
<dbReference type="Gene3D" id="2.30.29.30">
    <property type="entry name" value="Pleckstrin-homology domain (PH domain)/Phosphotyrosine-binding domain (PTB)"/>
    <property type="match status" value="1"/>
</dbReference>
<dbReference type="InterPro" id="IPR051707">
    <property type="entry name" value="PI-Interact_SigTrans_Reg"/>
</dbReference>
<evidence type="ECO:0000313" key="3">
    <source>
        <dbReference type="EMBL" id="CAD8920628.1"/>
    </source>
</evidence>
<feature type="domain" description="PH" evidence="2">
    <location>
        <begin position="22"/>
        <end position="122"/>
    </location>
</feature>
<gene>
    <name evidence="3" type="ORF">BSP0115_LOCUS13890</name>
</gene>
<dbReference type="FunFam" id="2.30.29.30:FF:000286">
    <property type="entry name" value="PH-protein kinase domain containing protein"/>
    <property type="match status" value="1"/>
</dbReference>
<dbReference type="PANTHER" id="PTHR14336">
    <property type="entry name" value="TANDEM PH DOMAIN CONTAINING PROTEIN"/>
    <property type="match status" value="1"/>
</dbReference>
<dbReference type="InterPro" id="IPR001849">
    <property type="entry name" value="PH_domain"/>
</dbReference>
<accession>A0A7S1GCV1</accession>
<sequence length="152" mass="15822">MGATESKQLAGEAEHQLDFTAASVKSSWLVKQGKHVKSWKKRWCVLTDSTLCYFAEAVPGAAPKAVVRLAVVSGVSVGVLGDGDDRSPLSFSVETPERCWRFIARSLAERDEWVAAIRGAARRKREAGGAAAGTRSAGGSGSGSGSRGGASA</sequence>
<organism evidence="3">
    <name type="scientific">Bicosoecida sp. CB-2014</name>
    <dbReference type="NCBI Taxonomy" id="1486930"/>
    <lineage>
        <taxon>Eukaryota</taxon>
        <taxon>Sar</taxon>
        <taxon>Stramenopiles</taxon>
        <taxon>Bigyra</taxon>
        <taxon>Opalozoa</taxon>
        <taxon>Bicosoecida</taxon>
    </lineage>
</organism>
<feature type="compositionally biased region" description="Gly residues" evidence="1">
    <location>
        <begin position="136"/>
        <end position="152"/>
    </location>
</feature>
<reference evidence="3" key="1">
    <citation type="submission" date="2021-01" db="EMBL/GenBank/DDBJ databases">
        <authorList>
            <person name="Corre E."/>
            <person name="Pelletier E."/>
            <person name="Niang G."/>
            <person name="Scheremetjew M."/>
            <person name="Finn R."/>
            <person name="Kale V."/>
            <person name="Holt S."/>
            <person name="Cochrane G."/>
            <person name="Meng A."/>
            <person name="Brown T."/>
            <person name="Cohen L."/>
        </authorList>
    </citation>
    <scope>NUCLEOTIDE SEQUENCE</scope>
    <source>
        <strain evidence="3">Ms1</strain>
    </source>
</reference>
<dbReference type="SUPFAM" id="SSF50729">
    <property type="entry name" value="PH domain-like"/>
    <property type="match status" value="1"/>
</dbReference>
<dbReference type="Pfam" id="PF00169">
    <property type="entry name" value="PH"/>
    <property type="match status" value="1"/>
</dbReference>
<proteinExistence type="predicted"/>
<evidence type="ECO:0000259" key="2">
    <source>
        <dbReference type="PROSITE" id="PS50003"/>
    </source>
</evidence>
<dbReference type="EMBL" id="HBFS01020750">
    <property type="protein sequence ID" value="CAD8920628.1"/>
    <property type="molecule type" value="Transcribed_RNA"/>
</dbReference>
<name>A0A7S1GCV1_9STRA</name>
<feature type="region of interest" description="Disordered" evidence="1">
    <location>
        <begin position="122"/>
        <end position="152"/>
    </location>
</feature>
<protein>
    <recommendedName>
        <fullName evidence="2">PH domain-containing protein</fullName>
    </recommendedName>
</protein>
<dbReference type="SMART" id="SM00233">
    <property type="entry name" value="PH"/>
    <property type="match status" value="1"/>
</dbReference>
<dbReference type="InterPro" id="IPR011993">
    <property type="entry name" value="PH-like_dom_sf"/>
</dbReference>